<proteinExistence type="predicted"/>
<dbReference type="PANTHER" id="PTHR45710">
    <property type="entry name" value="C-TYPE LECTIN DOMAIN-CONTAINING PROTEIN 180"/>
    <property type="match status" value="1"/>
</dbReference>
<evidence type="ECO:0000313" key="6">
    <source>
        <dbReference type="WBParaSite" id="nOo.2.0.1.t00771-RA"/>
    </source>
</evidence>
<dbReference type="EMBL" id="UYRW01000082">
    <property type="protein sequence ID" value="VDK62815.1"/>
    <property type="molecule type" value="Genomic_DNA"/>
</dbReference>
<accession>A0A182DYM1</accession>
<keyword evidence="1" id="KW-0175">Coiled coil</keyword>
<evidence type="ECO:0000313" key="4">
    <source>
        <dbReference type="EMBL" id="VDK62815.1"/>
    </source>
</evidence>
<feature type="coiled-coil region" evidence="1">
    <location>
        <begin position="665"/>
        <end position="692"/>
    </location>
</feature>
<evidence type="ECO:0000313" key="5">
    <source>
        <dbReference type="Proteomes" id="UP000271087"/>
    </source>
</evidence>
<sequence>MSKQWFVRLTVVTIAFFAHIAGLDSMVKARQMLISPFLQNYGTSWIADSEGQHYQFHLSEQSWNIAREYCLTLASDLVVIKNLQHMNWLISHYPPSNSIMSERTVQIGLVLIDKENSTEKEWKWVDNTSLNASYLEWEMLTVNTTEKVLSSTEHGRCALLNIDKRILKAVPCDQTPDFDYTNRFICQRSNEQHLEHEKKNNPLYEFFVQLINKLRKDEAVKLEPRMIQLQGVKTKIAHVQRKTEDFLSPINEKEENITNENKEDRLSKIQKITTKRILTTANPDVEGTDEIDYTIEQKRKDEDAKNKIANETKHENQAKNFIAKGKLVVRKEMQQENTEKDEDVPLVDRTEIGFKCNVTIPSNSLSKNSQQSNKIYDENDKEQKDSRTWYEQFGDIFRNLNLFLKQEKSSDLRALLDNNDNSKTLIERLKESLHAKNNTGIDITEKKKILQNEIDDQQQFDDSFPEEHDVGNILAREIVDNINNIFLHKKHTAIAFQKEGGSAITGRIYDTMKPDEEKMYGKIKSAGQSEVNDNGIYGQFQKKLKSMLTRCLRNLFNLDSNATNKSSKIREDIMSKTNEEQINRNETSIHYDPINEQKPGPSLLLSANQMNNVTEEITDILHTSINNVKQMTGSNDEPETALELPDCNTTLLKERKVDGNKINIKTDVEKTISNMKQNLESASEEIKRLSSHSWKRL</sequence>
<dbReference type="OrthoDB" id="6337382at2759"/>
<dbReference type="WBParaSite" id="nOo.2.0.1.t00771-RA">
    <property type="protein sequence ID" value="nOo.2.0.1.t00771-RA"/>
    <property type="gene ID" value="nOo.2.0.1.g00771"/>
</dbReference>
<dbReference type="Pfam" id="PF00059">
    <property type="entry name" value="Lectin_C"/>
    <property type="match status" value="1"/>
</dbReference>
<organism evidence="6">
    <name type="scientific">Onchocerca ochengi</name>
    <name type="common">Filarial nematode worm</name>
    <dbReference type="NCBI Taxonomy" id="42157"/>
    <lineage>
        <taxon>Eukaryota</taxon>
        <taxon>Metazoa</taxon>
        <taxon>Ecdysozoa</taxon>
        <taxon>Nematoda</taxon>
        <taxon>Chromadorea</taxon>
        <taxon>Rhabditida</taxon>
        <taxon>Spirurina</taxon>
        <taxon>Spiruromorpha</taxon>
        <taxon>Filarioidea</taxon>
        <taxon>Onchocercidae</taxon>
        <taxon>Onchocerca</taxon>
    </lineage>
</organism>
<dbReference type="SMART" id="SM00034">
    <property type="entry name" value="CLECT"/>
    <property type="match status" value="1"/>
</dbReference>
<feature type="region of interest" description="Disordered" evidence="2">
    <location>
        <begin position="361"/>
        <end position="384"/>
    </location>
</feature>
<dbReference type="AlphaFoldDB" id="A0A182DYM1"/>
<keyword evidence="5" id="KW-1185">Reference proteome</keyword>
<gene>
    <name evidence="4" type="ORF">NOO_LOCUS771</name>
</gene>
<feature type="compositionally biased region" description="Low complexity" evidence="2">
    <location>
        <begin position="362"/>
        <end position="374"/>
    </location>
</feature>
<evidence type="ECO:0000256" key="2">
    <source>
        <dbReference type="SAM" id="MobiDB-lite"/>
    </source>
</evidence>
<dbReference type="InterPro" id="IPR016187">
    <property type="entry name" value="CTDL_fold"/>
</dbReference>
<feature type="domain" description="C-type lectin" evidence="3">
    <location>
        <begin position="49"/>
        <end position="174"/>
    </location>
</feature>
<dbReference type="InterPro" id="IPR050828">
    <property type="entry name" value="C-type_lectin/matrix_domain"/>
</dbReference>
<dbReference type="CDD" id="cd00037">
    <property type="entry name" value="CLECT"/>
    <property type="match status" value="1"/>
</dbReference>
<protein>
    <submittedName>
        <fullName evidence="6">C-type lectin domain-containing protein</fullName>
    </submittedName>
</protein>
<dbReference type="PROSITE" id="PS50041">
    <property type="entry name" value="C_TYPE_LECTIN_2"/>
    <property type="match status" value="1"/>
</dbReference>
<reference evidence="4 5" key="2">
    <citation type="submission" date="2018-08" db="EMBL/GenBank/DDBJ databases">
        <authorList>
            <person name="Laetsch R D."/>
            <person name="Stevens L."/>
            <person name="Kumar S."/>
            <person name="Blaxter L. M."/>
        </authorList>
    </citation>
    <scope>NUCLEOTIDE SEQUENCE [LARGE SCALE GENOMIC DNA]</scope>
</reference>
<name>A0A182DYM1_ONCOC</name>
<dbReference type="PANTHER" id="PTHR45710:SF38">
    <property type="entry name" value="C-TYPE LECTIN DOMAIN-CONTAINING PROTEIN 180"/>
    <property type="match status" value="1"/>
</dbReference>
<reference evidence="6" key="1">
    <citation type="submission" date="2016-06" db="UniProtKB">
        <authorList>
            <consortium name="WormBaseParasite"/>
        </authorList>
    </citation>
    <scope>IDENTIFICATION</scope>
</reference>
<dbReference type="SUPFAM" id="SSF56436">
    <property type="entry name" value="C-type lectin-like"/>
    <property type="match status" value="1"/>
</dbReference>
<dbReference type="Proteomes" id="UP000271087">
    <property type="component" value="Unassembled WGS sequence"/>
</dbReference>
<dbReference type="InterPro" id="IPR016186">
    <property type="entry name" value="C-type_lectin-like/link_sf"/>
</dbReference>
<evidence type="ECO:0000259" key="3">
    <source>
        <dbReference type="PROSITE" id="PS50041"/>
    </source>
</evidence>
<dbReference type="InterPro" id="IPR001304">
    <property type="entry name" value="C-type_lectin-like"/>
</dbReference>
<dbReference type="Gene3D" id="3.10.100.10">
    <property type="entry name" value="Mannose-Binding Protein A, subunit A"/>
    <property type="match status" value="1"/>
</dbReference>
<feature type="compositionally biased region" description="Basic and acidic residues" evidence="2">
    <location>
        <begin position="375"/>
        <end position="384"/>
    </location>
</feature>
<evidence type="ECO:0000256" key="1">
    <source>
        <dbReference type="SAM" id="Coils"/>
    </source>
</evidence>
<dbReference type="STRING" id="42157.A0A182DYM1"/>